<dbReference type="InterPro" id="IPR013655">
    <property type="entry name" value="PAS_fold_3"/>
</dbReference>
<dbReference type="SUPFAM" id="SSF52172">
    <property type="entry name" value="CheY-like"/>
    <property type="match status" value="1"/>
</dbReference>
<dbReference type="GO" id="GO:0005886">
    <property type="term" value="C:plasma membrane"/>
    <property type="evidence" value="ECO:0007669"/>
    <property type="project" value="UniProtKB-SubCell"/>
</dbReference>
<dbReference type="InterPro" id="IPR003661">
    <property type="entry name" value="HisK_dim/P_dom"/>
</dbReference>
<dbReference type="FunFam" id="1.10.287.130:FF:000002">
    <property type="entry name" value="Two-component osmosensing histidine kinase"/>
    <property type="match status" value="1"/>
</dbReference>
<feature type="domain" description="PAC" evidence="19">
    <location>
        <begin position="207"/>
        <end position="260"/>
    </location>
</feature>
<dbReference type="EMBL" id="RJSF01000019">
    <property type="protein sequence ID" value="RNM16138.1"/>
    <property type="molecule type" value="Genomic_DNA"/>
</dbReference>
<dbReference type="Gene3D" id="2.10.70.100">
    <property type="match status" value="2"/>
</dbReference>
<dbReference type="PROSITE" id="PS50112">
    <property type="entry name" value="PAS"/>
    <property type="match status" value="1"/>
</dbReference>
<dbReference type="PROSITE" id="PS50109">
    <property type="entry name" value="HIS_KIN"/>
    <property type="match status" value="1"/>
</dbReference>
<dbReference type="InterPro" id="IPR035965">
    <property type="entry name" value="PAS-like_dom_sf"/>
</dbReference>
<comment type="subunit">
    <text evidence="11">At low DSF concentrations, interacts with RpfF.</text>
</comment>
<dbReference type="RefSeq" id="WP_123222391.1">
    <property type="nucleotide sequence ID" value="NZ_RJSF01000019.1"/>
</dbReference>
<dbReference type="Pfam" id="PF00989">
    <property type="entry name" value="PAS"/>
    <property type="match status" value="1"/>
</dbReference>
<gene>
    <name evidence="21" type="ORF">EFL26_08340</name>
</gene>
<dbReference type="SMART" id="SM00387">
    <property type="entry name" value="HATPase_c"/>
    <property type="match status" value="1"/>
</dbReference>
<dbReference type="FunFam" id="3.30.565.10:FF:000010">
    <property type="entry name" value="Sensor histidine kinase RcsC"/>
    <property type="match status" value="1"/>
</dbReference>
<sequence>MATNGDIQRQIVESSLDGLWVVDAQGRTVYANRRVGELLGRTDEEVAALGVVDVLDDQERACYEAHLADLREAEPDRRGAERTFLRPDGSPVPLVVKEQALYDESGDFVGYLHHLTDDTRRRALIDELSRSRSQLGEAQAIARVGSWEMRTDDPDHSTCSDEMYRVLDVDPEVYVPGMAAFLGQLVEEDRDKVVANYQLALADSQQHTLDVRAVMRDGSTRWVRTVGRVLEWSADGAPLRLGGTVQDIDELKRTELRLVDALQLNTLMQFMATAANETSTLDEALVRLRELLLADDHWVRGVAFDVDGEGLAWRRLGADDDCRPTSAEATVAARALSEGHDFVVEEDLEPDRLVVGFPVVVEGVTTCVVTITAHAGLPHRPVLQSLAAQVAGQLAQVAAREQLVLELTRSRSQLAEAQAIARLGSWDIRLEPYEVTWSDQLYEVLGVDRETFVPGLEEFVELVVESDRTLVTDAWEQIALEPGERTVDVRVLRPDGQERWVRVVGQLVERAADGSPLRFGGTVQDIDALKQAELQLLDAVDLNTIMQFMASAANETSTLDEALGRTRQLLLAHPDWDRGVAFDVSGRELTHRQVGADDVFRPSALEIAVAERVLQQDDVVFEEHAVPARPLVGFPVRLDGATILVVVLTNVSPFVRHQMMRSLLSQVAGQLAQVASREAAAAELAAARDLAMAASKAKSEFLATMSHEIRTPLNGVIGLNDLLLRSDLDPHQRQLAEAMQGAGRSLLVLISDILDFSKIEAGGLELEAVAFQPAIVVQATTELFEPMAAAKGIDLEVEIDDDVPERLEGDPSRFGQVLSNLVANAVKFTHDGGVHVRVSAGIEDRTVTLRVAVRDTGIGMDEEQLGRIFQPFRQADASTTRNFGGTGLGLAIAHRLAAALGGRVGVASVPGEGSTFWFTGKFELASASPRVTARPARIAQDDRPGGHVLVVEDNEVNQLVAVGMLEVLGYTSEVAADGAAAAARAAGGRFDAVLMDLQMPRLDGYAATRLIRQAEPPGVHVPIIALTASATSGEKERCFAAGMTGFLSKPVGAEALGRLLREQLGGTAPDVAVEPAPAPAPAPVVEVLPPPEADDALPDLDTARLDELAEMGPAALPLIQRAIDNFVSSAAENMEQLRESLSESDAPALRAAAHRLKGSAANLGALRVADTAYVVEQLAEADDLLSAAPVIARLAGALTDACVELRAYRLEAAGPMDTAYSA</sequence>
<dbReference type="CDD" id="cd16922">
    <property type="entry name" value="HATPase_EvgS-ArcB-TorS-like"/>
    <property type="match status" value="1"/>
</dbReference>
<dbReference type="SMART" id="SM00073">
    <property type="entry name" value="HPT"/>
    <property type="match status" value="1"/>
</dbReference>
<dbReference type="InterPro" id="IPR036097">
    <property type="entry name" value="HisK_dim/P_sf"/>
</dbReference>
<evidence type="ECO:0000259" key="19">
    <source>
        <dbReference type="PROSITE" id="PS50113"/>
    </source>
</evidence>
<reference evidence="21 22" key="1">
    <citation type="submission" date="2018-11" db="EMBL/GenBank/DDBJ databases">
        <authorList>
            <person name="Li F."/>
        </authorList>
    </citation>
    <scope>NUCLEOTIDE SEQUENCE [LARGE SCALE GENOMIC DNA]</scope>
    <source>
        <strain evidence="21 22">Gsoil 818</strain>
    </source>
</reference>
<dbReference type="PROSITE" id="PS50110">
    <property type="entry name" value="RESPONSE_REGULATORY"/>
    <property type="match status" value="1"/>
</dbReference>
<evidence type="ECO:0000256" key="5">
    <source>
        <dbReference type="ARBA" id="ARBA00022553"/>
    </source>
</evidence>
<evidence type="ECO:0000256" key="7">
    <source>
        <dbReference type="ARBA" id="ARBA00022741"/>
    </source>
</evidence>
<dbReference type="Gene3D" id="3.40.50.2300">
    <property type="match status" value="1"/>
</dbReference>
<evidence type="ECO:0000256" key="6">
    <source>
        <dbReference type="ARBA" id="ARBA00022679"/>
    </source>
</evidence>
<dbReference type="Gene3D" id="1.20.120.160">
    <property type="entry name" value="HPT domain"/>
    <property type="match status" value="1"/>
</dbReference>
<dbReference type="SUPFAM" id="SSF55785">
    <property type="entry name" value="PYP-like sensor domain (PAS domain)"/>
    <property type="match status" value="3"/>
</dbReference>
<feature type="domain" description="PAC" evidence="19">
    <location>
        <begin position="485"/>
        <end position="538"/>
    </location>
</feature>
<comment type="caution">
    <text evidence="21">The sequence shown here is derived from an EMBL/GenBank/DDBJ whole genome shotgun (WGS) entry which is preliminary data.</text>
</comment>
<evidence type="ECO:0000256" key="12">
    <source>
        <dbReference type="ARBA" id="ARBA00068150"/>
    </source>
</evidence>
<dbReference type="InterPro" id="IPR008207">
    <property type="entry name" value="Sig_transdc_His_kin_Hpt_dom"/>
</dbReference>
<evidence type="ECO:0000259" key="18">
    <source>
        <dbReference type="PROSITE" id="PS50112"/>
    </source>
</evidence>
<evidence type="ECO:0000256" key="3">
    <source>
        <dbReference type="ARBA" id="ARBA00006402"/>
    </source>
</evidence>
<dbReference type="InterPro" id="IPR000700">
    <property type="entry name" value="PAS-assoc_C"/>
</dbReference>
<feature type="domain" description="PAC" evidence="19">
    <location>
        <begin position="78"/>
        <end position="130"/>
    </location>
</feature>
<keyword evidence="5 15" id="KW-0597">Phosphoprotein</keyword>
<dbReference type="PRINTS" id="PR00344">
    <property type="entry name" value="BCTRLSENSOR"/>
</dbReference>
<dbReference type="Pfam" id="PF02518">
    <property type="entry name" value="HATPase_c"/>
    <property type="match status" value="1"/>
</dbReference>
<dbReference type="PROSITE" id="PS50113">
    <property type="entry name" value="PAC"/>
    <property type="match status" value="3"/>
</dbReference>
<dbReference type="NCBIfam" id="TIGR00229">
    <property type="entry name" value="sensory_box"/>
    <property type="match status" value="3"/>
</dbReference>
<dbReference type="SMART" id="SM00091">
    <property type="entry name" value="PAS"/>
    <property type="match status" value="1"/>
</dbReference>
<feature type="modified residue" description="Phosphohistidine" evidence="14">
    <location>
        <position position="1154"/>
    </location>
</feature>
<evidence type="ECO:0000259" key="17">
    <source>
        <dbReference type="PROSITE" id="PS50110"/>
    </source>
</evidence>
<evidence type="ECO:0000256" key="10">
    <source>
        <dbReference type="ARBA" id="ARBA00023012"/>
    </source>
</evidence>
<dbReference type="SMART" id="SM00448">
    <property type="entry name" value="REC"/>
    <property type="match status" value="1"/>
</dbReference>
<evidence type="ECO:0000256" key="14">
    <source>
        <dbReference type="PROSITE-ProRule" id="PRU00110"/>
    </source>
</evidence>
<feature type="domain" description="PAS" evidence="18">
    <location>
        <begin position="9"/>
        <end position="74"/>
    </location>
</feature>
<protein>
    <recommendedName>
        <fullName evidence="13">Circadian input-output histidine kinase CikA</fullName>
        <ecNumber evidence="4">2.7.13.3</ecNumber>
    </recommendedName>
    <alternativeName>
        <fullName evidence="12">Sensory/regulatory protein RpfC</fullName>
    </alternativeName>
</protein>
<dbReference type="InterPro" id="IPR004358">
    <property type="entry name" value="Sig_transdc_His_kin-like_C"/>
</dbReference>
<evidence type="ECO:0000256" key="2">
    <source>
        <dbReference type="ARBA" id="ARBA00004236"/>
    </source>
</evidence>
<dbReference type="Gene3D" id="3.30.450.20">
    <property type="entry name" value="PAS domain"/>
    <property type="match status" value="3"/>
</dbReference>
<feature type="domain" description="Response regulatory" evidence="17">
    <location>
        <begin position="947"/>
        <end position="1064"/>
    </location>
</feature>
<dbReference type="CDD" id="cd17546">
    <property type="entry name" value="REC_hyHK_CKI1_RcsC-like"/>
    <property type="match status" value="1"/>
</dbReference>
<dbReference type="EC" id="2.7.13.3" evidence="4"/>
<comment type="similarity">
    <text evidence="3">In the N-terminal section; belongs to the phytochrome family.</text>
</comment>
<dbReference type="InterPro" id="IPR001789">
    <property type="entry name" value="Sig_transdc_resp-reg_receiver"/>
</dbReference>
<dbReference type="InterPro" id="IPR000014">
    <property type="entry name" value="PAS"/>
</dbReference>
<dbReference type="Gene3D" id="3.30.565.10">
    <property type="entry name" value="Histidine kinase-like ATPase, C-terminal domain"/>
    <property type="match status" value="1"/>
</dbReference>
<dbReference type="PANTHER" id="PTHR45339:SF5">
    <property type="entry name" value="HISTIDINE KINASE"/>
    <property type="match status" value="1"/>
</dbReference>
<evidence type="ECO:0000256" key="9">
    <source>
        <dbReference type="ARBA" id="ARBA00022840"/>
    </source>
</evidence>
<proteinExistence type="inferred from homology"/>
<feature type="domain" description="Histidine kinase" evidence="16">
    <location>
        <begin position="704"/>
        <end position="924"/>
    </location>
</feature>
<evidence type="ECO:0000256" key="15">
    <source>
        <dbReference type="PROSITE-ProRule" id="PRU00169"/>
    </source>
</evidence>
<dbReference type="GO" id="GO:0005524">
    <property type="term" value="F:ATP binding"/>
    <property type="evidence" value="ECO:0007669"/>
    <property type="project" value="UniProtKB-KW"/>
</dbReference>
<dbReference type="InterPro" id="IPR036641">
    <property type="entry name" value="HPT_dom_sf"/>
</dbReference>
<dbReference type="CDD" id="cd00130">
    <property type="entry name" value="PAS"/>
    <property type="match status" value="2"/>
</dbReference>
<comment type="subcellular location">
    <subcellularLocation>
        <location evidence="2">Cell membrane</location>
    </subcellularLocation>
</comment>
<dbReference type="Pfam" id="PF01627">
    <property type="entry name" value="Hpt"/>
    <property type="match status" value="1"/>
</dbReference>
<dbReference type="PANTHER" id="PTHR45339">
    <property type="entry name" value="HYBRID SIGNAL TRANSDUCTION HISTIDINE KINASE J"/>
    <property type="match status" value="1"/>
</dbReference>
<dbReference type="Proteomes" id="UP000279994">
    <property type="component" value="Unassembled WGS sequence"/>
</dbReference>
<evidence type="ECO:0000256" key="1">
    <source>
        <dbReference type="ARBA" id="ARBA00000085"/>
    </source>
</evidence>
<dbReference type="SMART" id="SM00086">
    <property type="entry name" value="PAC"/>
    <property type="match status" value="3"/>
</dbReference>
<keyword evidence="6" id="KW-0808">Transferase</keyword>
<comment type="catalytic activity">
    <reaction evidence="1">
        <text>ATP + protein L-histidine = ADP + protein N-phospho-L-histidine.</text>
        <dbReference type="EC" id="2.7.13.3"/>
    </reaction>
</comment>
<dbReference type="InterPro" id="IPR036890">
    <property type="entry name" value="HATPase_C_sf"/>
</dbReference>
<dbReference type="PROSITE" id="PS50894">
    <property type="entry name" value="HPT"/>
    <property type="match status" value="1"/>
</dbReference>
<dbReference type="SUPFAM" id="SSF55874">
    <property type="entry name" value="ATPase domain of HSP90 chaperone/DNA topoisomerase II/histidine kinase"/>
    <property type="match status" value="1"/>
</dbReference>
<evidence type="ECO:0000256" key="13">
    <source>
        <dbReference type="ARBA" id="ARBA00074306"/>
    </source>
</evidence>
<dbReference type="InterPro" id="IPR013767">
    <property type="entry name" value="PAS_fold"/>
</dbReference>
<dbReference type="AlphaFoldDB" id="A0A3N0GVG3"/>
<dbReference type="InterPro" id="IPR001610">
    <property type="entry name" value="PAC"/>
</dbReference>
<evidence type="ECO:0000259" key="16">
    <source>
        <dbReference type="PROSITE" id="PS50109"/>
    </source>
</evidence>
<evidence type="ECO:0000259" key="20">
    <source>
        <dbReference type="PROSITE" id="PS50894"/>
    </source>
</evidence>
<dbReference type="Pfam" id="PF00072">
    <property type="entry name" value="Response_reg"/>
    <property type="match status" value="1"/>
</dbReference>
<dbReference type="SUPFAM" id="SSF47226">
    <property type="entry name" value="Histidine-containing phosphotransfer domain, HPT domain"/>
    <property type="match status" value="1"/>
</dbReference>
<evidence type="ECO:0000313" key="21">
    <source>
        <dbReference type="EMBL" id="RNM16138.1"/>
    </source>
</evidence>
<dbReference type="InterPro" id="IPR005467">
    <property type="entry name" value="His_kinase_dom"/>
</dbReference>
<dbReference type="SUPFAM" id="SSF47384">
    <property type="entry name" value="Homodimeric domain of signal transducing histidine kinase"/>
    <property type="match status" value="1"/>
</dbReference>
<dbReference type="InterPro" id="IPR011006">
    <property type="entry name" value="CheY-like_superfamily"/>
</dbReference>
<evidence type="ECO:0000256" key="8">
    <source>
        <dbReference type="ARBA" id="ARBA00022777"/>
    </source>
</evidence>
<organism evidence="21 22">
    <name type="scientific">Nocardioides pocheonensis</name>
    <dbReference type="NCBI Taxonomy" id="661485"/>
    <lineage>
        <taxon>Bacteria</taxon>
        <taxon>Bacillati</taxon>
        <taxon>Actinomycetota</taxon>
        <taxon>Actinomycetes</taxon>
        <taxon>Propionibacteriales</taxon>
        <taxon>Nocardioidaceae</taxon>
        <taxon>Nocardioides</taxon>
    </lineage>
</organism>
<feature type="domain" description="HPt" evidence="20">
    <location>
        <begin position="1115"/>
        <end position="1208"/>
    </location>
</feature>
<evidence type="ECO:0000313" key="22">
    <source>
        <dbReference type="Proteomes" id="UP000279994"/>
    </source>
</evidence>
<evidence type="ECO:0000256" key="11">
    <source>
        <dbReference type="ARBA" id="ARBA00064003"/>
    </source>
</evidence>
<dbReference type="Pfam" id="PF00512">
    <property type="entry name" value="HisKA"/>
    <property type="match status" value="1"/>
</dbReference>
<name>A0A3N0GVG3_9ACTN</name>
<dbReference type="Gene3D" id="1.10.287.130">
    <property type="match status" value="1"/>
</dbReference>
<dbReference type="SMART" id="SM00388">
    <property type="entry name" value="HisKA"/>
    <property type="match status" value="1"/>
</dbReference>
<keyword evidence="22" id="KW-1185">Reference proteome</keyword>
<dbReference type="CDD" id="cd00082">
    <property type="entry name" value="HisKA"/>
    <property type="match status" value="1"/>
</dbReference>
<accession>A0A3N0GVG3</accession>
<dbReference type="CDD" id="cd00088">
    <property type="entry name" value="HPT"/>
    <property type="match status" value="1"/>
</dbReference>
<dbReference type="Pfam" id="PF08447">
    <property type="entry name" value="PAS_3"/>
    <property type="match status" value="2"/>
</dbReference>
<keyword evidence="10" id="KW-0902">Two-component regulatory system</keyword>
<dbReference type="OrthoDB" id="9810730at2"/>
<dbReference type="InterPro" id="IPR003594">
    <property type="entry name" value="HATPase_dom"/>
</dbReference>
<dbReference type="GO" id="GO:0006355">
    <property type="term" value="P:regulation of DNA-templated transcription"/>
    <property type="evidence" value="ECO:0007669"/>
    <property type="project" value="InterPro"/>
</dbReference>
<evidence type="ECO:0000256" key="4">
    <source>
        <dbReference type="ARBA" id="ARBA00012438"/>
    </source>
</evidence>
<keyword evidence="9" id="KW-0067">ATP-binding</keyword>
<feature type="modified residue" description="4-aspartylphosphate" evidence="15">
    <location>
        <position position="996"/>
    </location>
</feature>
<dbReference type="GO" id="GO:0000155">
    <property type="term" value="F:phosphorelay sensor kinase activity"/>
    <property type="evidence" value="ECO:0007669"/>
    <property type="project" value="InterPro"/>
</dbReference>
<keyword evidence="8" id="KW-0418">Kinase</keyword>
<keyword evidence="7" id="KW-0547">Nucleotide-binding</keyword>